<keyword evidence="3" id="KW-1185">Reference proteome</keyword>
<keyword evidence="1" id="KW-1133">Transmembrane helix</keyword>
<evidence type="ECO:0000313" key="2">
    <source>
        <dbReference type="EMBL" id="CAI2361311.1"/>
    </source>
</evidence>
<evidence type="ECO:0000313" key="3">
    <source>
        <dbReference type="Proteomes" id="UP001295684"/>
    </source>
</evidence>
<keyword evidence="1" id="KW-0812">Transmembrane</keyword>
<proteinExistence type="predicted"/>
<gene>
    <name evidence="2" type="ORF">ECRASSUSDP1_LOCUS2622</name>
</gene>
<organism evidence="2 3">
    <name type="scientific">Euplotes crassus</name>
    <dbReference type="NCBI Taxonomy" id="5936"/>
    <lineage>
        <taxon>Eukaryota</taxon>
        <taxon>Sar</taxon>
        <taxon>Alveolata</taxon>
        <taxon>Ciliophora</taxon>
        <taxon>Intramacronucleata</taxon>
        <taxon>Spirotrichea</taxon>
        <taxon>Hypotrichia</taxon>
        <taxon>Euplotida</taxon>
        <taxon>Euplotidae</taxon>
        <taxon>Moneuplotes</taxon>
    </lineage>
</organism>
<dbReference type="AlphaFoldDB" id="A0AAD1U3H0"/>
<keyword evidence="1" id="KW-0472">Membrane</keyword>
<accession>A0AAD1U3H0</accession>
<name>A0AAD1U3H0_EUPCR</name>
<comment type="caution">
    <text evidence="2">The sequence shown here is derived from an EMBL/GenBank/DDBJ whole genome shotgun (WGS) entry which is preliminary data.</text>
</comment>
<dbReference type="Proteomes" id="UP001295684">
    <property type="component" value="Unassembled WGS sequence"/>
</dbReference>
<reference evidence="2" key="1">
    <citation type="submission" date="2023-07" db="EMBL/GenBank/DDBJ databases">
        <authorList>
            <consortium name="AG Swart"/>
            <person name="Singh M."/>
            <person name="Singh A."/>
            <person name="Seah K."/>
            <person name="Emmerich C."/>
        </authorList>
    </citation>
    <scope>NUCLEOTIDE SEQUENCE</scope>
    <source>
        <strain evidence="2">DP1</strain>
    </source>
</reference>
<sequence length="173" mass="19519">MSFIVTKRESFESLGRLSAQRLGLGDKHCFFILSCTICLRSLLMSDFKVLSIFNSSLPGWIIISFGSLERSSTCLHDIVSFGLRDSLKSFLTIVLNKCCDTSQGRKLKSCSTVVFLLFRDFFTMLCKILFESLTLQEATPSLRSSSDKFSSSYWLLVKFIFVIANLIISVSMI</sequence>
<evidence type="ECO:0000256" key="1">
    <source>
        <dbReference type="SAM" id="Phobius"/>
    </source>
</evidence>
<dbReference type="EMBL" id="CAMPGE010002505">
    <property type="protein sequence ID" value="CAI2361311.1"/>
    <property type="molecule type" value="Genomic_DNA"/>
</dbReference>
<protein>
    <submittedName>
        <fullName evidence="2">Uncharacterized protein</fullName>
    </submittedName>
</protein>
<feature type="transmembrane region" description="Helical" evidence="1">
    <location>
        <begin position="113"/>
        <end position="133"/>
    </location>
</feature>
<feature type="transmembrane region" description="Helical" evidence="1">
    <location>
        <begin position="153"/>
        <end position="172"/>
    </location>
</feature>